<dbReference type="EMBL" id="CP032519">
    <property type="protein sequence ID" value="QEZ46619.1"/>
    <property type="molecule type" value="Genomic_DNA"/>
</dbReference>
<dbReference type="Gene3D" id="3.30.720.120">
    <property type="match status" value="1"/>
</dbReference>
<dbReference type="Pfam" id="PF00903">
    <property type="entry name" value="Glyoxalase"/>
    <property type="match status" value="1"/>
</dbReference>
<dbReference type="InterPro" id="IPR029068">
    <property type="entry name" value="Glyas_Bleomycin-R_OHBP_Dase"/>
</dbReference>
<sequence length="135" mass="15408">MTSTRVPQQDMNVTRLLPNICTDLMTETRDFYAELLGFVVGFEHQGWYIQMASPIHPQLQIGIVRRDHAFTPTAFQHPSQGVIISVQVKNVDAAYTDALKRGFPIPQELRDEDFGMRRFMVPDPNGLLVNIFSFP</sequence>
<evidence type="ECO:0000313" key="3">
    <source>
        <dbReference type="Proteomes" id="UP000325743"/>
    </source>
</evidence>
<gene>
    <name evidence="2" type="ORF">D2917_20585</name>
</gene>
<dbReference type="InterPro" id="IPR004360">
    <property type="entry name" value="Glyas_Fos-R_dOase_dom"/>
</dbReference>
<protein>
    <recommendedName>
        <fullName evidence="1">VOC domain-containing protein</fullName>
    </recommendedName>
</protein>
<proteinExistence type="predicted"/>
<dbReference type="PROSITE" id="PS51819">
    <property type="entry name" value="VOC"/>
    <property type="match status" value="1"/>
</dbReference>
<name>A0A5P3VPA1_9BURK</name>
<accession>A0A5P3VPA1</accession>
<dbReference type="Gene3D" id="3.30.720.110">
    <property type="match status" value="1"/>
</dbReference>
<feature type="domain" description="VOC" evidence="1">
    <location>
        <begin position="14"/>
        <end position="134"/>
    </location>
</feature>
<dbReference type="AlphaFoldDB" id="A0A5P3VPA1"/>
<dbReference type="Proteomes" id="UP000325743">
    <property type="component" value="Chromosome 2"/>
</dbReference>
<dbReference type="InterPro" id="IPR037523">
    <property type="entry name" value="VOC_core"/>
</dbReference>
<dbReference type="SUPFAM" id="SSF54593">
    <property type="entry name" value="Glyoxalase/Bleomycin resistance protein/Dihydroxybiphenyl dioxygenase"/>
    <property type="match status" value="1"/>
</dbReference>
<organism evidence="2 3">
    <name type="scientific">Cupriavidus oxalaticus</name>
    <dbReference type="NCBI Taxonomy" id="96344"/>
    <lineage>
        <taxon>Bacteria</taxon>
        <taxon>Pseudomonadati</taxon>
        <taxon>Pseudomonadota</taxon>
        <taxon>Betaproteobacteria</taxon>
        <taxon>Burkholderiales</taxon>
        <taxon>Burkholderiaceae</taxon>
        <taxon>Cupriavidus</taxon>
    </lineage>
</organism>
<reference evidence="2 3" key="1">
    <citation type="submission" date="2018-09" db="EMBL/GenBank/DDBJ databases">
        <title>Complete genome sequence of Cupriavidus oxalaticus T2, a bacterium capable of phenol tolerance and degradation.</title>
        <authorList>
            <person name="Yan J."/>
        </authorList>
    </citation>
    <scope>NUCLEOTIDE SEQUENCE [LARGE SCALE GENOMIC DNA]</scope>
    <source>
        <strain evidence="2 3">T2</strain>
    </source>
</reference>
<evidence type="ECO:0000313" key="2">
    <source>
        <dbReference type="EMBL" id="QEZ46619.1"/>
    </source>
</evidence>
<evidence type="ECO:0000259" key="1">
    <source>
        <dbReference type="PROSITE" id="PS51819"/>
    </source>
</evidence>